<dbReference type="EMBL" id="CAFBLV010000042">
    <property type="protein sequence ID" value="CAB4864745.1"/>
    <property type="molecule type" value="Genomic_DNA"/>
</dbReference>
<reference evidence="4" key="1">
    <citation type="submission" date="2020-05" db="EMBL/GenBank/DDBJ databases">
        <authorList>
            <person name="Chiriac C."/>
            <person name="Salcher M."/>
            <person name="Ghai R."/>
            <person name="Kavagutti S V."/>
        </authorList>
    </citation>
    <scope>NUCLEOTIDE SEQUENCE</scope>
</reference>
<dbReference type="EMBL" id="CAFBPJ010000010">
    <property type="protein sequence ID" value="CAB5006805.1"/>
    <property type="molecule type" value="Genomic_DNA"/>
</dbReference>
<dbReference type="EMBL" id="CAFBPA010000179">
    <property type="protein sequence ID" value="CAB5012717.1"/>
    <property type="molecule type" value="Genomic_DNA"/>
</dbReference>
<keyword evidence="1" id="KW-0472">Membrane</keyword>
<keyword evidence="1" id="KW-0812">Transmembrane</keyword>
<name>A0A6J7Q506_9ZZZZ</name>
<evidence type="ECO:0000313" key="3">
    <source>
        <dbReference type="EMBL" id="CAB5006805.1"/>
    </source>
</evidence>
<sequence length="98" mass="9748">MSSAGGASDAAALGAAALGAAAVASAAGAAGDAAEPAASLEPLLQAVINTIVLVIKPATRVDLINPLFLLSDTFAPFELWVVIVQLVIPKLIIGYHTN</sequence>
<evidence type="ECO:0000313" key="2">
    <source>
        <dbReference type="EMBL" id="CAB4864745.1"/>
    </source>
</evidence>
<proteinExistence type="predicted"/>
<protein>
    <submittedName>
        <fullName evidence="4">Unannotated protein</fullName>
    </submittedName>
</protein>
<evidence type="ECO:0000313" key="4">
    <source>
        <dbReference type="EMBL" id="CAB5012717.1"/>
    </source>
</evidence>
<organism evidence="4">
    <name type="scientific">freshwater metagenome</name>
    <dbReference type="NCBI Taxonomy" id="449393"/>
    <lineage>
        <taxon>unclassified sequences</taxon>
        <taxon>metagenomes</taxon>
        <taxon>ecological metagenomes</taxon>
    </lineage>
</organism>
<evidence type="ECO:0000256" key="1">
    <source>
        <dbReference type="SAM" id="Phobius"/>
    </source>
</evidence>
<dbReference type="AlphaFoldDB" id="A0A6J7Q506"/>
<feature type="transmembrane region" description="Helical" evidence="1">
    <location>
        <begin position="67"/>
        <end position="88"/>
    </location>
</feature>
<keyword evidence="1" id="KW-1133">Transmembrane helix</keyword>
<accession>A0A6J7Q506</accession>
<gene>
    <name evidence="2" type="ORF">UFOPK3425_00331</name>
    <name evidence="4" type="ORF">UFOPK4043_01139</name>
    <name evidence="3" type="ORF">UFOPK4092_00164</name>
</gene>